<keyword evidence="3" id="KW-1185">Reference proteome</keyword>
<name>A0AAD4BD50_BOLED</name>
<evidence type="ECO:0000313" key="3">
    <source>
        <dbReference type="Proteomes" id="UP001194468"/>
    </source>
</evidence>
<reference evidence="2" key="2">
    <citation type="journal article" date="2020" name="Nat. Commun.">
        <title>Large-scale genome sequencing of mycorrhizal fungi provides insights into the early evolution of symbiotic traits.</title>
        <authorList>
            <person name="Miyauchi S."/>
            <person name="Kiss E."/>
            <person name="Kuo A."/>
            <person name="Drula E."/>
            <person name="Kohler A."/>
            <person name="Sanchez-Garcia M."/>
            <person name="Morin E."/>
            <person name="Andreopoulos B."/>
            <person name="Barry K.W."/>
            <person name="Bonito G."/>
            <person name="Buee M."/>
            <person name="Carver A."/>
            <person name="Chen C."/>
            <person name="Cichocki N."/>
            <person name="Clum A."/>
            <person name="Culley D."/>
            <person name="Crous P.W."/>
            <person name="Fauchery L."/>
            <person name="Girlanda M."/>
            <person name="Hayes R.D."/>
            <person name="Keri Z."/>
            <person name="LaButti K."/>
            <person name="Lipzen A."/>
            <person name="Lombard V."/>
            <person name="Magnuson J."/>
            <person name="Maillard F."/>
            <person name="Murat C."/>
            <person name="Nolan M."/>
            <person name="Ohm R.A."/>
            <person name="Pangilinan J."/>
            <person name="Pereira M.F."/>
            <person name="Perotto S."/>
            <person name="Peter M."/>
            <person name="Pfister S."/>
            <person name="Riley R."/>
            <person name="Sitrit Y."/>
            <person name="Stielow J.B."/>
            <person name="Szollosi G."/>
            <person name="Zifcakova L."/>
            <person name="Stursova M."/>
            <person name="Spatafora J.W."/>
            <person name="Tedersoo L."/>
            <person name="Vaario L.M."/>
            <person name="Yamada A."/>
            <person name="Yan M."/>
            <person name="Wang P."/>
            <person name="Xu J."/>
            <person name="Bruns T."/>
            <person name="Baldrian P."/>
            <person name="Vilgalys R."/>
            <person name="Dunand C."/>
            <person name="Henrissat B."/>
            <person name="Grigoriev I.V."/>
            <person name="Hibbett D."/>
            <person name="Nagy L.G."/>
            <person name="Martin F.M."/>
        </authorList>
    </citation>
    <scope>NUCLEOTIDE SEQUENCE</scope>
    <source>
        <strain evidence="2">BED1</strain>
    </source>
</reference>
<proteinExistence type="predicted"/>
<gene>
    <name evidence="2" type="ORF">L210DRAFT_990070</name>
</gene>
<accession>A0AAD4BD50</accession>
<protein>
    <submittedName>
        <fullName evidence="2">Uncharacterized protein</fullName>
    </submittedName>
</protein>
<evidence type="ECO:0000256" key="1">
    <source>
        <dbReference type="SAM" id="MobiDB-lite"/>
    </source>
</evidence>
<evidence type="ECO:0000313" key="2">
    <source>
        <dbReference type="EMBL" id="KAF8419504.1"/>
    </source>
</evidence>
<reference evidence="2" key="1">
    <citation type="submission" date="2019-10" db="EMBL/GenBank/DDBJ databases">
        <authorList>
            <consortium name="DOE Joint Genome Institute"/>
            <person name="Kuo A."/>
            <person name="Miyauchi S."/>
            <person name="Kiss E."/>
            <person name="Drula E."/>
            <person name="Kohler A."/>
            <person name="Sanchez-Garcia M."/>
            <person name="Andreopoulos B."/>
            <person name="Barry K.W."/>
            <person name="Bonito G."/>
            <person name="Buee M."/>
            <person name="Carver A."/>
            <person name="Chen C."/>
            <person name="Cichocki N."/>
            <person name="Clum A."/>
            <person name="Culley D."/>
            <person name="Crous P.W."/>
            <person name="Fauchery L."/>
            <person name="Girlanda M."/>
            <person name="Hayes R."/>
            <person name="Keri Z."/>
            <person name="LaButti K."/>
            <person name="Lipzen A."/>
            <person name="Lombard V."/>
            <person name="Magnuson J."/>
            <person name="Maillard F."/>
            <person name="Morin E."/>
            <person name="Murat C."/>
            <person name="Nolan M."/>
            <person name="Ohm R."/>
            <person name="Pangilinan J."/>
            <person name="Pereira M."/>
            <person name="Perotto S."/>
            <person name="Peter M."/>
            <person name="Riley R."/>
            <person name="Sitrit Y."/>
            <person name="Stielow B."/>
            <person name="Szollosi G."/>
            <person name="Zifcakova L."/>
            <person name="Stursova M."/>
            <person name="Spatafora J.W."/>
            <person name="Tedersoo L."/>
            <person name="Vaario L.-M."/>
            <person name="Yamada A."/>
            <person name="Yan M."/>
            <person name="Wang P."/>
            <person name="Xu J."/>
            <person name="Bruns T."/>
            <person name="Baldrian P."/>
            <person name="Vilgalys R."/>
            <person name="Henrissat B."/>
            <person name="Grigoriev I.V."/>
            <person name="Hibbett D."/>
            <person name="Nagy L.G."/>
            <person name="Martin F.M."/>
        </authorList>
    </citation>
    <scope>NUCLEOTIDE SEQUENCE</scope>
    <source>
        <strain evidence="2">BED1</strain>
    </source>
</reference>
<organism evidence="2 3">
    <name type="scientific">Boletus edulis BED1</name>
    <dbReference type="NCBI Taxonomy" id="1328754"/>
    <lineage>
        <taxon>Eukaryota</taxon>
        <taxon>Fungi</taxon>
        <taxon>Dikarya</taxon>
        <taxon>Basidiomycota</taxon>
        <taxon>Agaricomycotina</taxon>
        <taxon>Agaricomycetes</taxon>
        <taxon>Agaricomycetidae</taxon>
        <taxon>Boletales</taxon>
        <taxon>Boletineae</taxon>
        <taxon>Boletaceae</taxon>
        <taxon>Boletoideae</taxon>
        <taxon>Boletus</taxon>
    </lineage>
</organism>
<dbReference type="Proteomes" id="UP001194468">
    <property type="component" value="Unassembled WGS sequence"/>
</dbReference>
<dbReference type="EMBL" id="WHUW01000174">
    <property type="protein sequence ID" value="KAF8419504.1"/>
    <property type="molecule type" value="Genomic_DNA"/>
</dbReference>
<dbReference type="AlphaFoldDB" id="A0AAD4BD50"/>
<sequence>MAGGRRKQLPATQDPPQLSAPPPRRSKRATAGQGGYTDQLERVAAVIETPARQPSCGRDANLPDDEPVNLMAPAPRHPRRGAHHRSGKGSENKLIYVLEDLSGSALSLSPHVADHEAGL</sequence>
<comment type="caution">
    <text evidence="2">The sequence shown here is derived from an EMBL/GenBank/DDBJ whole genome shotgun (WGS) entry which is preliminary data.</text>
</comment>
<feature type="compositionally biased region" description="Basic residues" evidence="1">
    <location>
        <begin position="76"/>
        <end position="87"/>
    </location>
</feature>
<feature type="region of interest" description="Disordered" evidence="1">
    <location>
        <begin position="1"/>
        <end position="89"/>
    </location>
</feature>